<protein>
    <submittedName>
        <fullName evidence="1">Uncharacterized protein</fullName>
    </submittedName>
</protein>
<dbReference type="EMBL" id="JACJTU010000064">
    <property type="protein sequence ID" value="MBD2738997.1"/>
    <property type="molecule type" value="Genomic_DNA"/>
</dbReference>
<evidence type="ECO:0000313" key="1">
    <source>
        <dbReference type="EMBL" id="MBD2738997.1"/>
    </source>
</evidence>
<dbReference type="Proteomes" id="UP000637383">
    <property type="component" value="Unassembled WGS sequence"/>
</dbReference>
<keyword evidence="2" id="KW-1185">Reference proteome</keyword>
<comment type="caution">
    <text evidence="1">The sequence shown here is derived from an EMBL/GenBank/DDBJ whole genome shotgun (WGS) entry which is preliminary data.</text>
</comment>
<gene>
    <name evidence="1" type="ORF">H6H03_34895</name>
</gene>
<proteinExistence type="predicted"/>
<evidence type="ECO:0000313" key="2">
    <source>
        <dbReference type="Proteomes" id="UP000637383"/>
    </source>
</evidence>
<dbReference type="RefSeq" id="WP_190959507.1">
    <property type="nucleotide sequence ID" value="NZ_JACJTU010000064.1"/>
</dbReference>
<organism evidence="1 2">
    <name type="scientific">Nostoc paludosum FACHB-159</name>
    <dbReference type="NCBI Taxonomy" id="2692908"/>
    <lineage>
        <taxon>Bacteria</taxon>
        <taxon>Bacillati</taxon>
        <taxon>Cyanobacteriota</taxon>
        <taxon>Cyanophyceae</taxon>
        <taxon>Nostocales</taxon>
        <taxon>Nostocaceae</taxon>
        <taxon>Nostoc</taxon>
    </lineage>
</organism>
<accession>A0ABR8KLX0</accession>
<reference evidence="1 2" key="1">
    <citation type="journal article" date="2020" name="ISME J.">
        <title>Comparative genomics reveals insights into cyanobacterial evolution and habitat adaptation.</title>
        <authorList>
            <person name="Chen M.Y."/>
            <person name="Teng W.K."/>
            <person name="Zhao L."/>
            <person name="Hu C.X."/>
            <person name="Zhou Y.K."/>
            <person name="Han B.P."/>
            <person name="Song L.R."/>
            <person name="Shu W.S."/>
        </authorList>
    </citation>
    <scope>NUCLEOTIDE SEQUENCE [LARGE SCALE GENOMIC DNA]</scope>
    <source>
        <strain evidence="1 2">FACHB-159</strain>
    </source>
</reference>
<name>A0ABR8KLX0_9NOSO</name>
<sequence>MTHNVYTHQQLHLKSLARLKQIYSEIGCTLEVQDRRRRAAWISAFVEDVGAAIASHQAAQLQKIARPAKDEQEIAQGEFEQYIADQAEAIAPEPLTTVEINFYHHEIYCGKELIAYITYDHSEFMTQPWLVMVNGEEKFRANTWAKCHRYISWHHKDGTLNPFALTEVPEVPTITEISFYDQEALVNGELVASISFDSENHENLYWRVLVNDVEIFRDTTPARCQSYAKQQYQQSTLPVQEPFEEPCTTGNEVKRGCSSEQQYSGSAFDAVGSLLEVEESTDAQVADCEQLLDLPFEELTAEDWQRLRAYKPVPDLVAA</sequence>